<comment type="cofactor">
    <cofactor evidence="1">
        <name>Mg(2+)</name>
        <dbReference type="ChEBI" id="CHEBI:18420"/>
    </cofactor>
</comment>
<sequence>MDVQTFETMGTVVSLRIGGAAGGTSGAAVGRAAADGGRAGVPVPEEALAAVRNVFTRWDERFSLYRPDSEISRIARGDIRLTQASADLRDCYAIALDWRDRTDGVFTPHRADGVLDLSGVVKSLAIAEAGEALLGLGLSAWSVNAGGDLLVSGDQSPGQDWVAGIVDPANRQELLASVPLVAPVRAVATSGSAERGEHIWTSAGGGTAPYRQVSVIGLDIVTVDVLATTIVAGGEAALNRSIETFPIEVLAVLRDGSLVATAGLRSGPG</sequence>
<comment type="catalytic activity">
    <reaction evidence="10">
        <text>L-threonyl-[protein] + FAD = FMN-L-threonyl-[protein] + AMP + H(+)</text>
        <dbReference type="Rhea" id="RHEA:36847"/>
        <dbReference type="Rhea" id="RHEA-COMP:11060"/>
        <dbReference type="Rhea" id="RHEA-COMP:11061"/>
        <dbReference type="ChEBI" id="CHEBI:15378"/>
        <dbReference type="ChEBI" id="CHEBI:30013"/>
        <dbReference type="ChEBI" id="CHEBI:57692"/>
        <dbReference type="ChEBI" id="CHEBI:74257"/>
        <dbReference type="ChEBI" id="CHEBI:456215"/>
        <dbReference type="EC" id="2.7.1.180"/>
    </reaction>
</comment>
<gene>
    <name evidence="11" type="ORF">MQH31_01870</name>
</gene>
<keyword evidence="4" id="KW-0285">Flavoprotein</keyword>
<dbReference type="InterPro" id="IPR024932">
    <property type="entry name" value="ApbE"/>
</dbReference>
<dbReference type="EC" id="2.7.1.180" evidence="2"/>
<dbReference type="GO" id="GO:0016740">
    <property type="term" value="F:transferase activity"/>
    <property type="evidence" value="ECO:0007669"/>
    <property type="project" value="UniProtKB-KW"/>
</dbReference>
<evidence type="ECO:0000256" key="7">
    <source>
        <dbReference type="ARBA" id="ARBA00022827"/>
    </source>
</evidence>
<dbReference type="RefSeq" id="WP_243010696.1">
    <property type="nucleotide sequence ID" value="NZ_JALGAR010000001.1"/>
</dbReference>
<dbReference type="InterPro" id="IPR003374">
    <property type="entry name" value="ApbE-like_sf"/>
</dbReference>
<evidence type="ECO:0000256" key="6">
    <source>
        <dbReference type="ARBA" id="ARBA00022723"/>
    </source>
</evidence>
<evidence type="ECO:0000256" key="3">
    <source>
        <dbReference type="ARBA" id="ARBA00016337"/>
    </source>
</evidence>
<dbReference type="Gene3D" id="3.10.520.10">
    <property type="entry name" value="ApbE-like domains"/>
    <property type="match status" value="2"/>
</dbReference>
<evidence type="ECO:0000256" key="1">
    <source>
        <dbReference type="ARBA" id="ARBA00001946"/>
    </source>
</evidence>
<evidence type="ECO:0000256" key="5">
    <source>
        <dbReference type="ARBA" id="ARBA00022679"/>
    </source>
</evidence>
<evidence type="ECO:0000256" key="10">
    <source>
        <dbReference type="ARBA" id="ARBA00048540"/>
    </source>
</evidence>
<dbReference type="Pfam" id="PF02424">
    <property type="entry name" value="ApbE"/>
    <property type="match status" value="2"/>
</dbReference>
<dbReference type="EMBL" id="JALGAR010000001">
    <property type="protein sequence ID" value="MCI4656561.1"/>
    <property type="molecule type" value="Genomic_DNA"/>
</dbReference>
<accession>A0AA41QRZ3</accession>
<protein>
    <recommendedName>
        <fullName evidence="3">FAD:protein FMN transferase</fullName>
        <ecNumber evidence="2">2.7.1.180</ecNumber>
    </recommendedName>
    <alternativeName>
        <fullName evidence="9">Flavin transferase</fullName>
    </alternativeName>
</protein>
<keyword evidence="6" id="KW-0479">Metal-binding</keyword>
<dbReference type="Proteomes" id="UP001165341">
    <property type="component" value="Unassembled WGS sequence"/>
</dbReference>
<evidence type="ECO:0000256" key="9">
    <source>
        <dbReference type="ARBA" id="ARBA00031306"/>
    </source>
</evidence>
<evidence type="ECO:0000256" key="8">
    <source>
        <dbReference type="ARBA" id="ARBA00022842"/>
    </source>
</evidence>
<evidence type="ECO:0000256" key="4">
    <source>
        <dbReference type="ARBA" id="ARBA00022630"/>
    </source>
</evidence>
<keyword evidence="7" id="KW-0274">FAD</keyword>
<keyword evidence="8" id="KW-0460">Magnesium</keyword>
<dbReference type="PANTHER" id="PTHR30040">
    <property type="entry name" value="THIAMINE BIOSYNTHESIS LIPOPROTEIN APBE"/>
    <property type="match status" value="1"/>
</dbReference>
<name>A0AA41QRZ3_9MICO</name>
<proteinExistence type="predicted"/>
<evidence type="ECO:0000313" key="11">
    <source>
        <dbReference type="EMBL" id="MCI4656561.1"/>
    </source>
</evidence>
<evidence type="ECO:0000313" key="12">
    <source>
        <dbReference type="Proteomes" id="UP001165341"/>
    </source>
</evidence>
<keyword evidence="5 11" id="KW-0808">Transferase</keyword>
<keyword evidence="12" id="KW-1185">Reference proteome</keyword>
<evidence type="ECO:0000256" key="2">
    <source>
        <dbReference type="ARBA" id="ARBA00011955"/>
    </source>
</evidence>
<comment type="caution">
    <text evidence="11">The sequence shown here is derived from an EMBL/GenBank/DDBJ whole genome shotgun (WGS) entry which is preliminary data.</text>
</comment>
<organism evidence="11 12">
    <name type="scientific">Cryobacterium zhongshanensis</name>
    <dbReference type="NCBI Taxonomy" id="2928153"/>
    <lineage>
        <taxon>Bacteria</taxon>
        <taxon>Bacillati</taxon>
        <taxon>Actinomycetota</taxon>
        <taxon>Actinomycetes</taxon>
        <taxon>Micrococcales</taxon>
        <taxon>Microbacteriaceae</taxon>
        <taxon>Cryobacterium</taxon>
    </lineage>
</organism>
<dbReference type="AlphaFoldDB" id="A0AA41QRZ3"/>
<dbReference type="SUPFAM" id="SSF143631">
    <property type="entry name" value="ApbE-like"/>
    <property type="match status" value="1"/>
</dbReference>
<dbReference type="GO" id="GO:0046872">
    <property type="term" value="F:metal ion binding"/>
    <property type="evidence" value="ECO:0007669"/>
    <property type="project" value="UniProtKB-KW"/>
</dbReference>
<reference evidence="11" key="1">
    <citation type="submission" date="2022-03" db="EMBL/GenBank/DDBJ databases">
        <title>Cryobacterium sp. nov. strain ZS14-85, isolated from Antarctic soil.</title>
        <authorList>
            <person name="Li J."/>
            <person name="Niu G."/>
        </authorList>
    </citation>
    <scope>NUCLEOTIDE SEQUENCE</scope>
    <source>
        <strain evidence="11">ZS14-85</strain>
    </source>
</reference>
<dbReference type="PANTHER" id="PTHR30040:SF2">
    <property type="entry name" value="FAD:PROTEIN FMN TRANSFERASE"/>
    <property type="match status" value="1"/>
</dbReference>